<dbReference type="STRING" id="45496.SAMN04488079_105112"/>
<dbReference type="PROSITE" id="PS01156">
    <property type="entry name" value="TONB_DEPENDENT_REC_2"/>
    <property type="match status" value="1"/>
</dbReference>
<evidence type="ECO:0000313" key="21">
    <source>
        <dbReference type="EMBL" id="SFK12146.1"/>
    </source>
</evidence>
<dbReference type="SUPFAM" id="SSF56935">
    <property type="entry name" value="Porins"/>
    <property type="match status" value="1"/>
</dbReference>
<name>A0A1I3X007_9GAMM</name>
<dbReference type="Pfam" id="PF00593">
    <property type="entry name" value="TonB_dep_Rec_b-barrel"/>
    <property type="match status" value="1"/>
</dbReference>
<keyword evidence="12 21" id="KW-0675">Receptor</keyword>
<feature type="domain" description="TonB-dependent receptor-like beta-barrel" evidence="19">
    <location>
        <begin position="255"/>
        <end position="728"/>
    </location>
</feature>
<dbReference type="InterPro" id="IPR037066">
    <property type="entry name" value="Plug_dom_sf"/>
</dbReference>
<keyword evidence="6 14" id="KW-0812">Transmembrane</keyword>
<protein>
    <submittedName>
        <fullName evidence="21">Catecholate siderophore receptor</fullName>
    </submittedName>
</protein>
<dbReference type="Proteomes" id="UP000198924">
    <property type="component" value="Unassembled WGS sequence"/>
</dbReference>
<evidence type="ECO:0000256" key="18">
    <source>
        <dbReference type="SAM" id="SignalP"/>
    </source>
</evidence>
<organism evidence="21 22">
    <name type="scientific">Methylophaga sulfidovorans</name>
    <dbReference type="NCBI Taxonomy" id="45496"/>
    <lineage>
        <taxon>Bacteria</taxon>
        <taxon>Pseudomonadati</taxon>
        <taxon>Pseudomonadota</taxon>
        <taxon>Gammaproteobacteria</taxon>
        <taxon>Thiotrichales</taxon>
        <taxon>Piscirickettsiaceae</taxon>
        <taxon>Methylophaga</taxon>
    </lineage>
</organism>
<dbReference type="PANTHER" id="PTHR32552">
    <property type="entry name" value="FERRICHROME IRON RECEPTOR-RELATED"/>
    <property type="match status" value="1"/>
</dbReference>
<dbReference type="GO" id="GO:0015344">
    <property type="term" value="F:siderophore uptake transmembrane transporter activity"/>
    <property type="evidence" value="ECO:0007669"/>
    <property type="project" value="TreeGrafter"/>
</dbReference>
<dbReference type="GO" id="GO:0015891">
    <property type="term" value="P:siderophore transport"/>
    <property type="evidence" value="ECO:0007669"/>
    <property type="project" value="InterPro"/>
</dbReference>
<evidence type="ECO:0000256" key="17">
    <source>
        <dbReference type="SAM" id="MobiDB-lite"/>
    </source>
</evidence>
<evidence type="ECO:0000256" key="13">
    <source>
        <dbReference type="ARBA" id="ARBA00023237"/>
    </source>
</evidence>
<evidence type="ECO:0000256" key="8">
    <source>
        <dbReference type="ARBA" id="ARBA00023004"/>
    </source>
</evidence>
<keyword evidence="9" id="KW-0406">Ion transport</keyword>
<keyword evidence="13 14" id="KW-0998">Cell outer membrane</keyword>
<evidence type="ECO:0000256" key="16">
    <source>
        <dbReference type="RuleBase" id="RU003357"/>
    </source>
</evidence>
<dbReference type="InterPro" id="IPR010105">
    <property type="entry name" value="TonB_sidphr_rcpt"/>
</dbReference>
<evidence type="ECO:0000256" key="12">
    <source>
        <dbReference type="ARBA" id="ARBA00023170"/>
    </source>
</evidence>
<dbReference type="AlphaFoldDB" id="A0A1I3X007"/>
<dbReference type="Pfam" id="PF07715">
    <property type="entry name" value="Plug"/>
    <property type="match status" value="1"/>
</dbReference>
<dbReference type="InterPro" id="IPR000531">
    <property type="entry name" value="Beta-barrel_TonB"/>
</dbReference>
<dbReference type="InterPro" id="IPR012910">
    <property type="entry name" value="Plug_dom"/>
</dbReference>
<keyword evidence="8" id="KW-0408">Iron</keyword>
<dbReference type="Gene3D" id="2.40.170.20">
    <property type="entry name" value="TonB-dependent receptor, beta-barrel domain"/>
    <property type="match status" value="1"/>
</dbReference>
<evidence type="ECO:0000256" key="7">
    <source>
        <dbReference type="ARBA" id="ARBA00022729"/>
    </source>
</evidence>
<feature type="region of interest" description="Disordered" evidence="17">
    <location>
        <begin position="527"/>
        <end position="556"/>
    </location>
</feature>
<comment type="subcellular location">
    <subcellularLocation>
        <location evidence="1 14">Cell outer membrane</location>
        <topology evidence="1 14">Multi-pass membrane protein</topology>
    </subcellularLocation>
</comment>
<evidence type="ECO:0000256" key="10">
    <source>
        <dbReference type="ARBA" id="ARBA00023077"/>
    </source>
</evidence>
<evidence type="ECO:0000256" key="1">
    <source>
        <dbReference type="ARBA" id="ARBA00004571"/>
    </source>
</evidence>
<evidence type="ECO:0000259" key="19">
    <source>
        <dbReference type="Pfam" id="PF00593"/>
    </source>
</evidence>
<dbReference type="EMBL" id="FOSH01000005">
    <property type="protein sequence ID" value="SFK12146.1"/>
    <property type="molecule type" value="Genomic_DNA"/>
</dbReference>
<feature type="chain" id="PRO_5011744860" evidence="18">
    <location>
        <begin position="36"/>
        <end position="759"/>
    </location>
</feature>
<evidence type="ECO:0000313" key="22">
    <source>
        <dbReference type="Proteomes" id="UP000198924"/>
    </source>
</evidence>
<proteinExistence type="inferred from homology"/>
<dbReference type="Gene3D" id="2.170.130.10">
    <property type="entry name" value="TonB-dependent receptor, plug domain"/>
    <property type="match status" value="1"/>
</dbReference>
<comment type="similarity">
    <text evidence="2 14 16">Belongs to the TonB-dependent receptor family.</text>
</comment>
<dbReference type="RefSeq" id="WP_091712215.1">
    <property type="nucleotide sequence ID" value="NZ_FOSH01000005.1"/>
</dbReference>
<dbReference type="InterPro" id="IPR036942">
    <property type="entry name" value="Beta-barrel_TonB_sf"/>
</dbReference>
<keyword evidence="3 14" id="KW-0813">Transport</keyword>
<feature type="domain" description="TonB-dependent receptor plug" evidence="20">
    <location>
        <begin position="73"/>
        <end position="171"/>
    </location>
</feature>
<evidence type="ECO:0000259" key="20">
    <source>
        <dbReference type="Pfam" id="PF07715"/>
    </source>
</evidence>
<dbReference type="FunFam" id="2.170.130.10:FF:000001">
    <property type="entry name" value="Catecholate siderophore TonB-dependent receptor"/>
    <property type="match status" value="1"/>
</dbReference>
<dbReference type="CDD" id="cd01347">
    <property type="entry name" value="ligand_gated_channel"/>
    <property type="match status" value="1"/>
</dbReference>
<evidence type="ECO:0000256" key="4">
    <source>
        <dbReference type="ARBA" id="ARBA00022452"/>
    </source>
</evidence>
<keyword evidence="5" id="KW-0410">Iron transport</keyword>
<gene>
    <name evidence="21" type="ORF">SAMN04488079_105112</name>
</gene>
<reference evidence="22" key="1">
    <citation type="submission" date="2016-10" db="EMBL/GenBank/DDBJ databases">
        <authorList>
            <person name="Varghese N."/>
            <person name="Submissions S."/>
        </authorList>
    </citation>
    <scope>NUCLEOTIDE SEQUENCE [LARGE SCALE GENOMIC DNA]</scope>
    <source>
        <strain evidence="22">DSM 11578</strain>
    </source>
</reference>
<keyword evidence="22" id="KW-1185">Reference proteome</keyword>
<evidence type="ECO:0000256" key="6">
    <source>
        <dbReference type="ARBA" id="ARBA00022692"/>
    </source>
</evidence>
<sequence>MKNKYPSRRPRLNKSVHPTITAFLLSLPLTPVVMADNSVTDNGVELDSINVLGEKTDQFNTEYSSSNKFTAPLLDTPKTVNVIPKAVISEKGVTTLEEALRTVPGITFGAGEGGNPLGDRPFIRGIDSQNSISVDGLRDIAAGSREMFNVEQVEVIKGADSAFNGRAGAGGSINISTKLPKAENFKRAEIGLGTDNHFRSTIDVNQFFDNGVAVRLNAMGLKEDIPGRDGPENKRWGIAPSVTLGLDTPTRVTLAWYHLETNDIPDGGVPYNVPSTLPTSGSVTLHPTTGGDRKNWYGMTHRDFRDETTDQLTGIVEHDLNSDTTIKNTFRFAKSKQDYLWTLPDDSKGNVANGLVWRRGNANYSKTETVQNATELSGKFDTSFIEHSYTTGIELSHEKSEVKRTAVTFNNAYVNCGQDAIDAFLCTSLSNPSPNDPWLFDYTLPEPAKYRTKTASAYVFDTMQLSPQWLLNGGIRFDHYDSTYTGASAASVSRIDNLWNYQLGIVFKPVENGSIYANYSTSSTPGNSFLGQGREAGSIDPNGRRSPSNADQLKPEKTRAYELGTKWNFADNRLSLGAAVFRNEVTNVRIQDPNDASLAEMGGEKVVNGLELSATGQLTRKWDVFAGYTYMESEQKDLGLSDGVPAAGTGKAFPNTPRHSFTLWTSYKVTPKLTSGVGMISQSEMVGGYTFNDDALITRAVPGYTRFDGMVNYAISDKLEAQLNVYNLLDKEYYSSSYTSHYATMAAGRSAVATLKLDF</sequence>
<dbReference type="OrthoDB" id="9790771at2"/>
<feature type="signal peptide" evidence="18">
    <location>
        <begin position="1"/>
        <end position="35"/>
    </location>
</feature>
<keyword evidence="10 16" id="KW-0798">TonB box</keyword>
<feature type="short sequence motif" description="TonB C-terminal box" evidence="15">
    <location>
        <begin position="742"/>
        <end position="759"/>
    </location>
</feature>
<dbReference type="GO" id="GO:0038023">
    <property type="term" value="F:signaling receptor activity"/>
    <property type="evidence" value="ECO:0007669"/>
    <property type="project" value="InterPro"/>
</dbReference>
<dbReference type="InterPro" id="IPR010917">
    <property type="entry name" value="TonB_rcpt_CS"/>
</dbReference>
<dbReference type="InterPro" id="IPR039426">
    <property type="entry name" value="TonB-dep_rcpt-like"/>
</dbReference>
<evidence type="ECO:0000256" key="2">
    <source>
        <dbReference type="ARBA" id="ARBA00009810"/>
    </source>
</evidence>
<keyword evidence="4 14" id="KW-1134">Transmembrane beta strand</keyword>
<dbReference type="PROSITE" id="PS52016">
    <property type="entry name" value="TONB_DEPENDENT_REC_3"/>
    <property type="match status" value="1"/>
</dbReference>
<keyword evidence="11 14" id="KW-0472">Membrane</keyword>
<evidence type="ECO:0000256" key="3">
    <source>
        <dbReference type="ARBA" id="ARBA00022448"/>
    </source>
</evidence>
<evidence type="ECO:0000256" key="5">
    <source>
        <dbReference type="ARBA" id="ARBA00022496"/>
    </source>
</evidence>
<dbReference type="GO" id="GO:0009279">
    <property type="term" value="C:cell outer membrane"/>
    <property type="evidence" value="ECO:0007669"/>
    <property type="project" value="UniProtKB-SubCell"/>
</dbReference>
<evidence type="ECO:0000256" key="9">
    <source>
        <dbReference type="ARBA" id="ARBA00023065"/>
    </source>
</evidence>
<evidence type="ECO:0000256" key="14">
    <source>
        <dbReference type="PROSITE-ProRule" id="PRU01360"/>
    </source>
</evidence>
<keyword evidence="7 18" id="KW-0732">Signal</keyword>
<dbReference type="PANTHER" id="PTHR32552:SF89">
    <property type="entry name" value="CATECHOLATE SIDEROPHORE RECEPTOR FIU"/>
    <property type="match status" value="1"/>
</dbReference>
<dbReference type="NCBIfam" id="TIGR01783">
    <property type="entry name" value="TonB-siderophor"/>
    <property type="match status" value="1"/>
</dbReference>
<evidence type="ECO:0000256" key="11">
    <source>
        <dbReference type="ARBA" id="ARBA00023136"/>
    </source>
</evidence>
<accession>A0A1I3X007</accession>
<evidence type="ECO:0000256" key="15">
    <source>
        <dbReference type="PROSITE-ProRule" id="PRU10144"/>
    </source>
</evidence>